<dbReference type="Proteomes" id="UP000257109">
    <property type="component" value="Unassembled WGS sequence"/>
</dbReference>
<comment type="caution">
    <text evidence="1">The sequence shown here is derived from an EMBL/GenBank/DDBJ whole genome shotgun (WGS) entry which is preliminary data.</text>
</comment>
<protein>
    <submittedName>
        <fullName evidence="1">Uncharacterized protein</fullName>
    </submittedName>
</protein>
<accession>A0A371HLF9</accession>
<organism evidence="1 2">
    <name type="scientific">Mucuna pruriens</name>
    <name type="common">Velvet bean</name>
    <name type="synonym">Dolichos pruriens</name>
    <dbReference type="NCBI Taxonomy" id="157652"/>
    <lineage>
        <taxon>Eukaryota</taxon>
        <taxon>Viridiplantae</taxon>
        <taxon>Streptophyta</taxon>
        <taxon>Embryophyta</taxon>
        <taxon>Tracheophyta</taxon>
        <taxon>Spermatophyta</taxon>
        <taxon>Magnoliopsida</taxon>
        <taxon>eudicotyledons</taxon>
        <taxon>Gunneridae</taxon>
        <taxon>Pentapetalae</taxon>
        <taxon>rosids</taxon>
        <taxon>fabids</taxon>
        <taxon>Fabales</taxon>
        <taxon>Fabaceae</taxon>
        <taxon>Papilionoideae</taxon>
        <taxon>50 kb inversion clade</taxon>
        <taxon>NPAAA clade</taxon>
        <taxon>indigoferoid/millettioid clade</taxon>
        <taxon>Phaseoleae</taxon>
        <taxon>Mucuna</taxon>
    </lineage>
</organism>
<sequence length="73" mass="8548">MLIDLLNKRGQRKLNQVPVKKVVRLEQVLRHYIGQIISKENLIVAHGVFKRGLQLYLLLPRIHLLPYKPSQGR</sequence>
<dbReference type="EMBL" id="QJKJ01002262">
    <property type="protein sequence ID" value="RDY03590.1"/>
    <property type="molecule type" value="Genomic_DNA"/>
</dbReference>
<name>A0A371HLF9_MUCPR</name>
<keyword evidence="2" id="KW-1185">Reference proteome</keyword>
<proteinExistence type="predicted"/>
<evidence type="ECO:0000313" key="2">
    <source>
        <dbReference type="Proteomes" id="UP000257109"/>
    </source>
</evidence>
<gene>
    <name evidence="1" type="ORF">CR513_12787</name>
</gene>
<dbReference type="AlphaFoldDB" id="A0A371HLF9"/>
<reference evidence="1" key="1">
    <citation type="submission" date="2018-05" db="EMBL/GenBank/DDBJ databases">
        <title>Draft genome of Mucuna pruriens seed.</title>
        <authorList>
            <person name="Nnadi N.E."/>
            <person name="Vos R."/>
            <person name="Hasami M.H."/>
            <person name="Devisetty U.K."/>
            <person name="Aguiy J.C."/>
        </authorList>
    </citation>
    <scope>NUCLEOTIDE SEQUENCE [LARGE SCALE GENOMIC DNA]</scope>
    <source>
        <strain evidence="1">JCA_2017</strain>
    </source>
</reference>
<evidence type="ECO:0000313" key="1">
    <source>
        <dbReference type="EMBL" id="RDY03590.1"/>
    </source>
</evidence>